<feature type="chain" id="PRO_5031428576" description="Flagellar biosynthetic protein FliP" evidence="13">
    <location>
        <begin position="23"/>
        <end position="248"/>
    </location>
</feature>
<dbReference type="PANTHER" id="PTHR30587:SF0">
    <property type="entry name" value="FLAGELLAR BIOSYNTHETIC PROTEIN FLIP"/>
    <property type="match status" value="1"/>
</dbReference>
<name>A0A7V1LPT6_CALAY</name>
<dbReference type="PROSITE" id="PS01061">
    <property type="entry name" value="FLIP_2"/>
    <property type="match status" value="1"/>
</dbReference>
<dbReference type="EMBL" id="DRLD01000344">
    <property type="protein sequence ID" value="HED11467.1"/>
    <property type="molecule type" value="Genomic_DNA"/>
</dbReference>
<comment type="function">
    <text evidence="12">Plays a role in the flagellum-specific transport system.</text>
</comment>
<organism evidence="14">
    <name type="scientific">Caldithrix abyssi</name>
    <dbReference type="NCBI Taxonomy" id="187145"/>
    <lineage>
        <taxon>Bacteria</taxon>
        <taxon>Pseudomonadati</taxon>
        <taxon>Calditrichota</taxon>
        <taxon>Calditrichia</taxon>
        <taxon>Calditrichales</taxon>
        <taxon>Calditrichaceae</taxon>
        <taxon>Caldithrix</taxon>
    </lineage>
</organism>
<dbReference type="GO" id="GO:0044781">
    <property type="term" value="P:bacterial-type flagellum organization"/>
    <property type="evidence" value="ECO:0007669"/>
    <property type="project" value="UniProtKB-UniRule"/>
</dbReference>
<keyword evidence="9 12" id="KW-0472">Membrane</keyword>
<protein>
    <recommendedName>
        <fullName evidence="2 12">Flagellar biosynthetic protein FliP</fullName>
    </recommendedName>
</protein>
<evidence type="ECO:0000256" key="6">
    <source>
        <dbReference type="ARBA" id="ARBA00022795"/>
    </source>
</evidence>
<reference evidence="14" key="1">
    <citation type="journal article" date="2020" name="mSystems">
        <title>Genome- and Community-Level Interaction Insights into Carbon Utilization and Element Cycling Functions of Hydrothermarchaeota in Hydrothermal Sediment.</title>
        <authorList>
            <person name="Zhou Z."/>
            <person name="Liu Y."/>
            <person name="Xu W."/>
            <person name="Pan J."/>
            <person name="Luo Z.H."/>
            <person name="Li M."/>
        </authorList>
    </citation>
    <scope>NUCLEOTIDE SEQUENCE [LARGE SCALE GENOMIC DNA]</scope>
    <source>
        <strain evidence="14">HyVt-456</strain>
    </source>
</reference>
<dbReference type="GO" id="GO:0005886">
    <property type="term" value="C:plasma membrane"/>
    <property type="evidence" value="ECO:0007669"/>
    <property type="project" value="UniProtKB-SubCell"/>
</dbReference>
<keyword evidence="13" id="KW-0732">Signal</keyword>
<dbReference type="AlphaFoldDB" id="A0A7V1LPT6"/>
<keyword evidence="3 12" id="KW-0813">Transport</keyword>
<evidence type="ECO:0000256" key="7">
    <source>
        <dbReference type="ARBA" id="ARBA00022927"/>
    </source>
</evidence>
<comment type="subcellular location">
    <subcellularLocation>
        <location evidence="12">Cell membrane</location>
        <topology evidence="12">Multi-pass membrane protein</topology>
    </subcellularLocation>
    <subcellularLocation>
        <location evidence="12">Bacterial flagellum basal body</location>
    </subcellularLocation>
</comment>
<dbReference type="InterPro" id="IPR005838">
    <property type="entry name" value="T3SS_IM_P"/>
</dbReference>
<keyword evidence="14" id="KW-0966">Cell projection</keyword>
<dbReference type="GO" id="GO:0009425">
    <property type="term" value="C:bacterial-type flagellum basal body"/>
    <property type="evidence" value="ECO:0007669"/>
    <property type="project" value="UniProtKB-SubCell"/>
</dbReference>
<evidence type="ECO:0000256" key="10">
    <source>
        <dbReference type="ARBA" id="ARBA00023143"/>
    </source>
</evidence>
<evidence type="ECO:0000256" key="2">
    <source>
        <dbReference type="ARBA" id="ARBA00021714"/>
    </source>
</evidence>
<evidence type="ECO:0000256" key="4">
    <source>
        <dbReference type="ARBA" id="ARBA00022475"/>
    </source>
</evidence>
<dbReference type="Proteomes" id="UP000886005">
    <property type="component" value="Unassembled WGS sequence"/>
</dbReference>
<dbReference type="NCBIfam" id="NF009438">
    <property type="entry name" value="PRK12797.1"/>
    <property type="match status" value="1"/>
</dbReference>
<evidence type="ECO:0000256" key="3">
    <source>
        <dbReference type="ARBA" id="ARBA00022448"/>
    </source>
</evidence>
<keyword evidence="10" id="KW-0975">Bacterial flagellum</keyword>
<comment type="caution">
    <text evidence="12">Lacks conserved residue(s) required for the propagation of feature annotation.</text>
</comment>
<evidence type="ECO:0000256" key="1">
    <source>
        <dbReference type="ARBA" id="ARBA00006257"/>
    </source>
</evidence>
<keyword evidence="8 12" id="KW-1133">Transmembrane helix</keyword>
<dbReference type="Pfam" id="PF00813">
    <property type="entry name" value="FliP"/>
    <property type="match status" value="1"/>
</dbReference>
<feature type="transmembrane region" description="Helical" evidence="12">
    <location>
        <begin position="92"/>
        <end position="109"/>
    </location>
</feature>
<evidence type="ECO:0000313" key="14">
    <source>
        <dbReference type="EMBL" id="HED11467.1"/>
    </source>
</evidence>
<accession>A0A7V1LPT6</accession>
<dbReference type="NCBIfam" id="TIGR01103">
    <property type="entry name" value="fliP"/>
    <property type="match status" value="1"/>
</dbReference>
<keyword evidence="11 12" id="KW-1006">Bacterial flagellum protein export</keyword>
<feature type="transmembrane region" description="Helical" evidence="12">
    <location>
        <begin position="192"/>
        <end position="216"/>
    </location>
</feature>
<comment type="similarity">
    <text evidence="1 12">Belongs to the FliP/MopC/SpaP family.</text>
</comment>
<sequence length="248" mass="27911">MKFRHIQIALILLLLLGTVAQAQNIIPNLTIGMEKSEDPNDLVPTLQILFMITILSLAPSILIMMTSFTRITIVFHFLRQSLATQTVPSNQILVGLALFLTFFIMRPVIDEINDKALQPYLNKEISQAEALEKAVSPLRAFMVKQTREEDLLLFLDLRAGRERPKTVEEIPISTLIPAFIISEITTAFKIGFLLYLPMLLIDLIVGSVLLSMGMMMLPPVMISMPFKLLLFVLVDGWQLVVESLVKGF</sequence>
<dbReference type="PRINTS" id="PR01302">
    <property type="entry name" value="TYPE3IMPPROT"/>
</dbReference>
<dbReference type="GO" id="GO:0009306">
    <property type="term" value="P:protein secretion"/>
    <property type="evidence" value="ECO:0007669"/>
    <property type="project" value="UniProtKB-UniRule"/>
</dbReference>
<evidence type="ECO:0000256" key="8">
    <source>
        <dbReference type="ARBA" id="ARBA00022989"/>
    </source>
</evidence>
<feature type="transmembrane region" description="Helical" evidence="12">
    <location>
        <begin position="46"/>
        <end position="71"/>
    </location>
</feature>
<dbReference type="PROSITE" id="PS01060">
    <property type="entry name" value="FLIP_1"/>
    <property type="match status" value="1"/>
</dbReference>
<keyword evidence="6 12" id="KW-1005">Bacterial flagellum biogenesis</keyword>
<keyword evidence="5 12" id="KW-0812">Transmembrane</keyword>
<keyword evidence="14" id="KW-0969">Cilium</keyword>
<evidence type="ECO:0000256" key="12">
    <source>
        <dbReference type="RuleBase" id="RU362069"/>
    </source>
</evidence>
<gene>
    <name evidence="12 14" type="primary">fliP</name>
    <name evidence="14" type="ORF">ENJ10_12315</name>
</gene>
<keyword evidence="14" id="KW-0282">Flagellum</keyword>
<comment type="caution">
    <text evidence="14">The sequence shown here is derived from an EMBL/GenBank/DDBJ whole genome shotgun (WGS) entry which is preliminary data.</text>
</comment>
<feature type="signal peptide" evidence="13">
    <location>
        <begin position="1"/>
        <end position="22"/>
    </location>
</feature>
<proteinExistence type="inferred from homology"/>
<dbReference type="PANTHER" id="PTHR30587">
    <property type="entry name" value="FLAGELLAR BIOSYNTHETIC PROTEIN FLIP"/>
    <property type="match status" value="1"/>
</dbReference>
<dbReference type="InterPro" id="IPR005837">
    <property type="entry name" value="FliP"/>
</dbReference>
<evidence type="ECO:0000256" key="11">
    <source>
        <dbReference type="ARBA" id="ARBA00023225"/>
    </source>
</evidence>
<dbReference type="PRINTS" id="PR00951">
    <property type="entry name" value="FLGBIOSNFLIP"/>
</dbReference>
<evidence type="ECO:0000256" key="5">
    <source>
        <dbReference type="ARBA" id="ARBA00022692"/>
    </source>
</evidence>
<keyword evidence="7 12" id="KW-0653">Protein transport</keyword>
<evidence type="ECO:0000256" key="13">
    <source>
        <dbReference type="SAM" id="SignalP"/>
    </source>
</evidence>
<keyword evidence="4 12" id="KW-1003">Cell membrane</keyword>
<evidence type="ECO:0000256" key="9">
    <source>
        <dbReference type="ARBA" id="ARBA00023136"/>
    </source>
</evidence>